<keyword evidence="2" id="KW-1185">Reference proteome</keyword>
<evidence type="ECO:0000313" key="1">
    <source>
        <dbReference type="EMBL" id="ABK15938.1"/>
    </source>
</evidence>
<evidence type="ECO:0000313" key="2">
    <source>
        <dbReference type="Proteomes" id="UP000001784"/>
    </source>
</evidence>
<dbReference type="RefSeq" id="WP_011697111.1">
    <property type="nucleotide sequence ID" value="NC_008554.1"/>
</dbReference>
<dbReference type="OrthoDB" id="6706661at2"/>
<dbReference type="EMBL" id="CP000478">
    <property type="protein sequence ID" value="ABK15938.1"/>
    <property type="molecule type" value="Genomic_DNA"/>
</dbReference>
<accession>A0LET6</accession>
<sequence length="352" mass="38533">MDKGSCNVVVTGDLTGEMEPEQAKNHLCRSFGCDRAVADILVGGQAVVIKKNVSRAVAMQYATVLREAGVVCEIEDAAELEAEPTRPGSGEERPAAPVVGTPPVVCPNCGHAGSSPEECVKCGIIYARYRQAKVPETGADDSFSISTGKGREKGTPFKLLLLLVVLGLGVYFIRFKGEVRHPPGILVDSEPTQIIGRSSQSWVKGTKTVVPLARFRIKARVLSTERYRFGEQAELCPLDLALGWGIMSDQRMLDKLVIAQGNRRYALEPLDPNVRLPWAEIMSHSSNVHIIPANEEIEEAVFRFRPGDIVELQGYLVGVKENGQWVWFSSLSRTDLGDGACEIFWVERAAVR</sequence>
<dbReference type="InParanoid" id="A0LET6"/>
<gene>
    <name evidence="1" type="ordered locus">Sfum_0237</name>
</gene>
<dbReference type="HOGENOM" id="CLU_787383_0_0_7"/>
<dbReference type="KEGG" id="sfu:Sfum_0237"/>
<proteinExistence type="predicted"/>
<dbReference type="eggNOG" id="COG3152">
    <property type="taxonomic scope" value="Bacteria"/>
</dbReference>
<organism evidence="1 2">
    <name type="scientific">Syntrophobacter fumaroxidans (strain DSM 10017 / MPOB)</name>
    <dbReference type="NCBI Taxonomy" id="335543"/>
    <lineage>
        <taxon>Bacteria</taxon>
        <taxon>Pseudomonadati</taxon>
        <taxon>Thermodesulfobacteriota</taxon>
        <taxon>Syntrophobacteria</taxon>
        <taxon>Syntrophobacterales</taxon>
        <taxon>Syntrophobacteraceae</taxon>
        <taxon>Syntrophobacter</taxon>
    </lineage>
</organism>
<protein>
    <submittedName>
        <fullName evidence="1">Uncharacterized protein</fullName>
    </submittedName>
</protein>
<dbReference type="AlphaFoldDB" id="A0LET6"/>
<dbReference type="Proteomes" id="UP000001784">
    <property type="component" value="Chromosome"/>
</dbReference>
<name>A0LET6_SYNFM</name>
<reference evidence="1 2" key="1">
    <citation type="submission" date="2006-10" db="EMBL/GenBank/DDBJ databases">
        <title>Complete sequence of Syntrophobacter fumaroxidans MPOB.</title>
        <authorList>
            <consortium name="US DOE Joint Genome Institute"/>
            <person name="Copeland A."/>
            <person name="Lucas S."/>
            <person name="Lapidus A."/>
            <person name="Barry K."/>
            <person name="Detter J.C."/>
            <person name="Glavina del Rio T."/>
            <person name="Hammon N."/>
            <person name="Israni S."/>
            <person name="Pitluck S."/>
            <person name="Goltsman E.G."/>
            <person name="Martinez M."/>
            <person name="Schmutz J."/>
            <person name="Larimer F."/>
            <person name="Land M."/>
            <person name="Hauser L."/>
            <person name="Kyrpides N."/>
            <person name="Kim E."/>
            <person name="Boone D.R."/>
            <person name="Brockman F."/>
            <person name="Culley D."/>
            <person name="Ferry J."/>
            <person name="Gunsalus R."/>
            <person name="McInerney M.J."/>
            <person name="Morrison M."/>
            <person name="Plugge C."/>
            <person name="Rohlin L."/>
            <person name="Scholten J."/>
            <person name="Sieber J."/>
            <person name="Stams A.J.M."/>
            <person name="Worm P."/>
            <person name="Henstra A.M."/>
            <person name="Richardson P."/>
        </authorList>
    </citation>
    <scope>NUCLEOTIDE SEQUENCE [LARGE SCALE GENOMIC DNA]</scope>
    <source>
        <strain evidence="2">DSM 10017 / MPOB</strain>
    </source>
</reference>